<dbReference type="EnsemblPlants" id="ORUFI07G12470.1">
    <property type="protein sequence ID" value="ORUFI07G12470.1"/>
    <property type="gene ID" value="ORUFI07G12470"/>
</dbReference>
<dbReference type="OMA" id="CRGEDCE"/>
<name>A0A0E0Q7F8_ORYRU</name>
<evidence type="ECO:0000313" key="2">
    <source>
        <dbReference type="Proteomes" id="UP000008022"/>
    </source>
</evidence>
<protein>
    <submittedName>
        <fullName evidence="1">Uncharacterized protein</fullName>
    </submittedName>
</protein>
<proteinExistence type="predicted"/>
<dbReference type="Gramene" id="ORUFI07G12470.1">
    <property type="protein sequence ID" value="ORUFI07G12470.1"/>
    <property type="gene ID" value="ORUFI07G12470"/>
</dbReference>
<evidence type="ECO:0000313" key="1">
    <source>
        <dbReference type="EnsemblPlants" id="ORUFI07G12470.1"/>
    </source>
</evidence>
<reference evidence="2" key="1">
    <citation type="submission" date="2013-06" db="EMBL/GenBank/DDBJ databases">
        <authorList>
            <person name="Zhao Q."/>
        </authorList>
    </citation>
    <scope>NUCLEOTIDE SEQUENCE</scope>
    <source>
        <strain evidence="2">cv. W1943</strain>
    </source>
</reference>
<reference evidence="1" key="2">
    <citation type="submission" date="2015-06" db="UniProtKB">
        <authorList>
            <consortium name="EnsemblPlants"/>
        </authorList>
    </citation>
    <scope>IDENTIFICATION</scope>
</reference>
<dbReference type="AlphaFoldDB" id="A0A0E0Q7F8"/>
<accession>A0A0E0Q7F8</accession>
<organism evidence="1 2">
    <name type="scientific">Oryza rufipogon</name>
    <name type="common">Brownbeard rice</name>
    <name type="synonym">Asian wild rice</name>
    <dbReference type="NCBI Taxonomy" id="4529"/>
    <lineage>
        <taxon>Eukaryota</taxon>
        <taxon>Viridiplantae</taxon>
        <taxon>Streptophyta</taxon>
        <taxon>Embryophyta</taxon>
        <taxon>Tracheophyta</taxon>
        <taxon>Spermatophyta</taxon>
        <taxon>Magnoliopsida</taxon>
        <taxon>Liliopsida</taxon>
        <taxon>Poales</taxon>
        <taxon>Poaceae</taxon>
        <taxon>BOP clade</taxon>
        <taxon>Oryzoideae</taxon>
        <taxon>Oryzeae</taxon>
        <taxon>Oryzinae</taxon>
        <taxon>Oryza</taxon>
    </lineage>
</organism>
<sequence length="98" mass="11130">MLRSEGCDGKSGKPFKTKVKCLKCRGEDCEQMHNPYGPGPKEYIATGVGKDVGFDLEEAKETKESDVTYVKINMHMGVTMKWKRLALQMIIRVDLEKF</sequence>
<dbReference type="HOGENOM" id="CLU_2337322_0_0_1"/>
<dbReference type="Proteomes" id="UP000008022">
    <property type="component" value="Unassembled WGS sequence"/>
</dbReference>
<keyword evidence="2" id="KW-1185">Reference proteome</keyword>